<evidence type="ECO:0000259" key="1">
    <source>
        <dbReference type="PROSITE" id="PS50878"/>
    </source>
</evidence>
<reference evidence="3" key="2">
    <citation type="submission" date="2025-08" db="UniProtKB">
        <authorList>
            <consortium name="RefSeq"/>
        </authorList>
    </citation>
    <scope>IDENTIFICATION</scope>
    <source>
        <tissue evidence="3">Leaf</tissue>
    </source>
</reference>
<evidence type="ECO:0000313" key="2">
    <source>
        <dbReference type="Proteomes" id="UP000189701"/>
    </source>
</evidence>
<dbReference type="InterPro" id="IPR000477">
    <property type="entry name" value="RT_dom"/>
</dbReference>
<dbReference type="InterPro" id="IPR027124">
    <property type="entry name" value="Swc5/CFDP1/2"/>
</dbReference>
<protein>
    <submittedName>
        <fullName evidence="3">Uncharacterized protein LOC104222955</fullName>
    </submittedName>
</protein>
<reference evidence="2" key="1">
    <citation type="journal article" date="2013" name="Genome Biol.">
        <title>Reference genomes and transcriptomes of Nicotiana sylvestris and Nicotiana tomentosiformis.</title>
        <authorList>
            <person name="Sierro N."/>
            <person name="Battey J.N."/>
            <person name="Ouadi S."/>
            <person name="Bovet L."/>
            <person name="Goepfert S."/>
            <person name="Bakaher N."/>
            <person name="Peitsch M.C."/>
            <person name="Ivanov N.V."/>
        </authorList>
    </citation>
    <scope>NUCLEOTIDE SEQUENCE [LARGE SCALE GENOMIC DNA]</scope>
</reference>
<dbReference type="InterPro" id="IPR036691">
    <property type="entry name" value="Endo/exonu/phosph_ase_sf"/>
</dbReference>
<dbReference type="Gene3D" id="3.60.10.10">
    <property type="entry name" value="Endonuclease/exonuclease/phosphatase"/>
    <property type="match status" value="1"/>
</dbReference>
<gene>
    <name evidence="3" type="primary">LOC104222955</name>
</gene>
<accession>A0A1U7WEE1</accession>
<dbReference type="STRING" id="4096.A0A1U7WEE1"/>
<dbReference type="PANTHER" id="PTHR23227">
    <property type="entry name" value="BUCENTAUR RELATED"/>
    <property type="match status" value="1"/>
</dbReference>
<organism evidence="2 3">
    <name type="scientific">Nicotiana sylvestris</name>
    <name type="common">Wood tobacco</name>
    <name type="synonym">South American tobacco</name>
    <dbReference type="NCBI Taxonomy" id="4096"/>
    <lineage>
        <taxon>Eukaryota</taxon>
        <taxon>Viridiplantae</taxon>
        <taxon>Streptophyta</taxon>
        <taxon>Embryophyta</taxon>
        <taxon>Tracheophyta</taxon>
        <taxon>Spermatophyta</taxon>
        <taxon>Magnoliopsida</taxon>
        <taxon>eudicotyledons</taxon>
        <taxon>Gunneridae</taxon>
        <taxon>Pentapetalae</taxon>
        <taxon>asterids</taxon>
        <taxon>lamiids</taxon>
        <taxon>Solanales</taxon>
        <taxon>Solanaceae</taxon>
        <taxon>Nicotianoideae</taxon>
        <taxon>Nicotianeae</taxon>
        <taxon>Nicotiana</taxon>
    </lineage>
</organism>
<dbReference type="Pfam" id="PF00078">
    <property type="entry name" value="RVT_1"/>
    <property type="match status" value="1"/>
</dbReference>
<dbReference type="RefSeq" id="XP_009772600.1">
    <property type="nucleotide sequence ID" value="XM_009774298.1"/>
</dbReference>
<evidence type="ECO:0000313" key="3">
    <source>
        <dbReference type="RefSeq" id="XP_009772600.1"/>
    </source>
</evidence>
<dbReference type="AlphaFoldDB" id="A0A1U7WEE1"/>
<feature type="domain" description="Reverse transcriptase" evidence="1">
    <location>
        <begin position="1"/>
        <end position="197"/>
    </location>
</feature>
<keyword evidence="2" id="KW-1185">Reference proteome</keyword>
<dbReference type="Proteomes" id="UP000189701">
    <property type="component" value="Unplaced"/>
</dbReference>
<dbReference type="PANTHER" id="PTHR23227:SF67">
    <property type="entry name" value="CRANIOFACIAL DEVELOPMENT PROTEIN 2-LIKE"/>
    <property type="match status" value="1"/>
</dbReference>
<name>A0A1U7WEE1_NICSY</name>
<dbReference type="PROSITE" id="PS50878">
    <property type="entry name" value="RT_POL"/>
    <property type="match status" value="1"/>
</dbReference>
<proteinExistence type="predicted"/>
<sequence length="197" mass="23223">MHGDFGFGDKNISGTLLLDFTKSFDLVMANSNFKKKEEHMITFRSVVAKIRIDYLLFRKCNRGFCTDYKIIPSENLSSQHRFMVMDLEIMRKRKKRLYAIHLVRRLVEQYRERNKDLHMVFIDLEKAYDKVPIDILWRCLEVRGVLVAYTGVLKNVYGEAKTQVRTLEGKSDYFLVVMGLYQGSDLSPFLIVLSWIY</sequence>